<accession>B9THV1</accession>
<evidence type="ECO:0000256" key="5">
    <source>
        <dbReference type="ARBA" id="ARBA00023242"/>
    </source>
</evidence>
<evidence type="ECO:0000256" key="6">
    <source>
        <dbReference type="SAM" id="MobiDB-lite"/>
    </source>
</evidence>
<gene>
    <name evidence="8" type="ORF">RCOM_2112360</name>
</gene>
<proteinExistence type="predicted"/>
<dbReference type="EMBL" id="EQ981892">
    <property type="protein sequence ID" value="EEF24563.1"/>
    <property type="molecule type" value="Genomic_DNA"/>
</dbReference>
<dbReference type="InterPro" id="IPR004827">
    <property type="entry name" value="bZIP"/>
</dbReference>
<dbReference type="GO" id="GO:0045893">
    <property type="term" value="P:positive regulation of DNA-templated transcription"/>
    <property type="evidence" value="ECO:0007669"/>
    <property type="project" value="InterPro"/>
</dbReference>
<dbReference type="InParanoid" id="B9THV1"/>
<keyword evidence="5" id="KW-0539">Nucleus</keyword>
<dbReference type="AlphaFoldDB" id="B9THV1"/>
<dbReference type="PANTHER" id="PTHR22952">
    <property type="entry name" value="CAMP-RESPONSE ELEMENT BINDING PROTEIN-RELATED"/>
    <property type="match status" value="1"/>
</dbReference>
<keyword evidence="3" id="KW-0238">DNA-binding</keyword>
<evidence type="ECO:0000256" key="2">
    <source>
        <dbReference type="ARBA" id="ARBA00023015"/>
    </source>
</evidence>
<dbReference type="SUPFAM" id="SSF57959">
    <property type="entry name" value="Leucine zipper domain"/>
    <property type="match status" value="1"/>
</dbReference>
<protein>
    <recommendedName>
        <fullName evidence="7">BZIP domain-containing protein</fullName>
    </recommendedName>
</protein>
<dbReference type="Gene3D" id="1.20.5.170">
    <property type="match status" value="1"/>
</dbReference>
<keyword evidence="9" id="KW-1185">Reference proteome</keyword>
<dbReference type="GO" id="GO:0005634">
    <property type="term" value="C:nucleus"/>
    <property type="evidence" value="ECO:0007669"/>
    <property type="project" value="UniProtKB-SubCell"/>
</dbReference>
<organism evidence="8 9">
    <name type="scientific">Ricinus communis</name>
    <name type="common">Castor bean</name>
    <dbReference type="NCBI Taxonomy" id="3988"/>
    <lineage>
        <taxon>Eukaryota</taxon>
        <taxon>Viridiplantae</taxon>
        <taxon>Streptophyta</taxon>
        <taxon>Embryophyta</taxon>
        <taxon>Tracheophyta</taxon>
        <taxon>Spermatophyta</taxon>
        <taxon>Magnoliopsida</taxon>
        <taxon>eudicotyledons</taxon>
        <taxon>Gunneridae</taxon>
        <taxon>Pentapetalae</taxon>
        <taxon>rosids</taxon>
        <taxon>fabids</taxon>
        <taxon>Malpighiales</taxon>
        <taxon>Euphorbiaceae</taxon>
        <taxon>Acalyphoideae</taxon>
        <taxon>Acalypheae</taxon>
        <taxon>Ricinus</taxon>
    </lineage>
</organism>
<evidence type="ECO:0000256" key="1">
    <source>
        <dbReference type="ARBA" id="ARBA00004123"/>
    </source>
</evidence>
<reference evidence="9" key="1">
    <citation type="journal article" date="2010" name="Nat. Biotechnol.">
        <title>Draft genome sequence of the oilseed species Ricinus communis.</title>
        <authorList>
            <person name="Chan A.P."/>
            <person name="Crabtree J."/>
            <person name="Zhao Q."/>
            <person name="Lorenzi H."/>
            <person name="Orvis J."/>
            <person name="Puiu D."/>
            <person name="Melake-Berhan A."/>
            <person name="Jones K.M."/>
            <person name="Redman J."/>
            <person name="Chen G."/>
            <person name="Cahoon E.B."/>
            <person name="Gedil M."/>
            <person name="Stanke M."/>
            <person name="Haas B.J."/>
            <person name="Wortman J.R."/>
            <person name="Fraser-Liggett C.M."/>
            <person name="Ravel J."/>
            <person name="Rabinowicz P.D."/>
        </authorList>
    </citation>
    <scope>NUCLEOTIDE SEQUENCE [LARGE SCALE GENOMIC DNA]</scope>
    <source>
        <strain evidence="9">cv. Hale</strain>
    </source>
</reference>
<dbReference type="PRINTS" id="PR00043">
    <property type="entry name" value="LEUZIPPRJUN"/>
</dbReference>
<keyword evidence="4" id="KW-0804">Transcription</keyword>
<dbReference type="PROSITE" id="PS50217">
    <property type="entry name" value="BZIP"/>
    <property type="match status" value="1"/>
</dbReference>
<dbReference type="PANTHER" id="PTHR22952:SF175">
    <property type="entry name" value="PROTEIN ABSCISIC ACID-INSENSITIVE 5"/>
    <property type="match status" value="1"/>
</dbReference>
<feature type="domain" description="BZIP" evidence="7">
    <location>
        <begin position="44"/>
        <end position="93"/>
    </location>
</feature>
<evidence type="ECO:0000313" key="8">
    <source>
        <dbReference type="EMBL" id="EEF24563.1"/>
    </source>
</evidence>
<dbReference type="InterPro" id="IPR043452">
    <property type="entry name" value="BZIP46-like"/>
</dbReference>
<dbReference type="SMART" id="SM00338">
    <property type="entry name" value="BRLZ"/>
    <property type="match status" value="1"/>
</dbReference>
<dbReference type="Proteomes" id="UP000008311">
    <property type="component" value="Unassembled WGS sequence"/>
</dbReference>
<evidence type="ECO:0000313" key="9">
    <source>
        <dbReference type="Proteomes" id="UP000008311"/>
    </source>
</evidence>
<evidence type="ECO:0000256" key="3">
    <source>
        <dbReference type="ARBA" id="ARBA00023125"/>
    </source>
</evidence>
<sequence>MPISGAGTSMRREVEVSHGIMIPSNMIVNHGGRKRIIEGSEEDEMRKERKKIKNRASAARSREKKVERTKFLEEKVEELREENAQMERLVKLLVIHAPFFV</sequence>
<dbReference type="PROSITE" id="PS00036">
    <property type="entry name" value="BZIP_BASIC"/>
    <property type="match status" value="1"/>
</dbReference>
<dbReference type="InterPro" id="IPR046347">
    <property type="entry name" value="bZIP_sf"/>
</dbReference>
<evidence type="ECO:0000259" key="7">
    <source>
        <dbReference type="PROSITE" id="PS50217"/>
    </source>
</evidence>
<keyword evidence="2" id="KW-0805">Transcription regulation</keyword>
<dbReference type="InterPro" id="IPR002112">
    <property type="entry name" value="Leuzip_Jun"/>
</dbReference>
<dbReference type="GO" id="GO:0003677">
    <property type="term" value="F:DNA binding"/>
    <property type="evidence" value="ECO:0007669"/>
    <property type="project" value="UniProtKB-KW"/>
</dbReference>
<comment type="subcellular location">
    <subcellularLocation>
        <location evidence="1">Nucleus</location>
    </subcellularLocation>
</comment>
<feature type="region of interest" description="Disordered" evidence="6">
    <location>
        <begin position="47"/>
        <end position="66"/>
    </location>
</feature>
<evidence type="ECO:0000256" key="4">
    <source>
        <dbReference type="ARBA" id="ARBA00023163"/>
    </source>
</evidence>
<dbReference type="GO" id="GO:0003700">
    <property type="term" value="F:DNA-binding transcription factor activity"/>
    <property type="evidence" value="ECO:0007669"/>
    <property type="project" value="InterPro"/>
</dbReference>
<name>B9THV1_RICCO</name>
<dbReference type="Pfam" id="PF00170">
    <property type="entry name" value="bZIP_1"/>
    <property type="match status" value="1"/>
</dbReference>